<keyword evidence="1" id="KW-1133">Transmembrane helix</keyword>
<keyword evidence="1" id="KW-0812">Transmembrane</keyword>
<organism evidence="2 3">
    <name type="scientific">Haloplanus ruber</name>
    <dbReference type="NCBI Taxonomy" id="869892"/>
    <lineage>
        <taxon>Archaea</taxon>
        <taxon>Methanobacteriati</taxon>
        <taxon>Methanobacteriota</taxon>
        <taxon>Stenosarchaea group</taxon>
        <taxon>Halobacteria</taxon>
        <taxon>Halobacteriales</taxon>
        <taxon>Haloferacaceae</taxon>
        <taxon>Haloplanus</taxon>
    </lineage>
</organism>
<protein>
    <recommendedName>
        <fullName evidence="4">MFS transporter</fullName>
    </recommendedName>
</protein>
<gene>
    <name evidence="2" type="ORF">ACFSBJ_15835</name>
</gene>
<comment type="caution">
    <text evidence="2">The sequence shown here is derived from an EMBL/GenBank/DDBJ whole genome shotgun (WGS) entry which is preliminary data.</text>
</comment>
<keyword evidence="1" id="KW-0472">Membrane</keyword>
<reference evidence="2 3" key="1">
    <citation type="journal article" date="2019" name="Int. J. Syst. Evol. Microbiol.">
        <title>The Global Catalogue of Microorganisms (GCM) 10K type strain sequencing project: providing services to taxonomists for standard genome sequencing and annotation.</title>
        <authorList>
            <consortium name="The Broad Institute Genomics Platform"/>
            <consortium name="The Broad Institute Genome Sequencing Center for Infectious Disease"/>
            <person name="Wu L."/>
            <person name="Ma J."/>
        </authorList>
    </citation>
    <scope>NUCLEOTIDE SEQUENCE [LARGE SCALE GENOMIC DNA]</scope>
    <source>
        <strain evidence="2 3">CGMCC 1.10594</strain>
    </source>
</reference>
<evidence type="ECO:0000313" key="3">
    <source>
        <dbReference type="Proteomes" id="UP001597075"/>
    </source>
</evidence>
<dbReference type="AlphaFoldDB" id="A0ABD6D1W2"/>
<dbReference type="RefSeq" id="WP_256405419.1">
    <property type="nucleotide sequence ID" value="NZ_CP187151.1"/>
</dbReference>
<evidence type="ECO:0000256" key="1">
    <source>
        <dbReference type="SAM" id="Phobius"/>
    </source>
</evidence>
<accession>A0ABD6D1W2</accession>
<keyword evidence="3" id="KW-1185">Reference proteome</keyword>
<dbReference type="Proteomes" id="UP001597075">
    <property type="component" value="Unassembled WGS sequence"/>
</dbReference>
<feature type="transmembrane region" description="Helical" evidence="1">
    <location>
        <begin position="39"/>
        <end position="62"/>
    </location>
</feature>
<evidence type="ECO:0008006" key="4">
    <source>
        <dbReference type="Google" id="ProtNLM"/>
    </source>
</evidence>
<proteinExistence type="predicted"/>
<name>A0ABD6D1W2_9EURY</name>
<sequence length="68" mass="7203">MLYPFYAGNGVREDASERMKVALIESVTTPSVGALTGAALLYVGRPIGGVLFAASLAVYALVQYHRAE</sequence>
<evidence type="ECO:0000313" key="2">
    <source>
        <dbReference type="EMBL" id="MFD1635201.1"/>
    </source>
</evidence>
<dbReference type="EMBL" id="JBHUDL010000010">
    <property type="protein sequence ID" value="MFD1635201.1"/>
    <property type="molecule type" value="Genomic_DNA"/>
</dbReference>